<dbReference type="GO" id="GO:0005737">
    <property type="term" value="C:cytoplasm"/>
    <property type="evidence" value="ECO:0007669"/>
    <property type="project" value="TreeGrafter"/>
</dbReference>
<dbReference type="GO" id="GO:0019933">
    <property type="term" value="P:cAMP-mediated signaling"/>
    <property type="evidence" value="ECO:0007669"/>
    <property type="project" value="TreeGrafter"/>
</dbReference>
<dbReference type="GO" id="GO:0007015">
    <property type="term" value="P:actin filament organization"/>
    <property type="evidence" value="ECO:0007669"/>
    <property type="project" value="TreeGrafter"/>
</dbReference>
<evidence type="ECO:0000313" key="4">
    <source>
        <dbReference type="EMBL" id="KFM23687.1"/>
    </source>
</evidence>
<evidence type="ECO:0000259" key="3">
    <source>
        <dbReference type="PROSITE" id="PS51329"/>
    </source>
</evidence>
<dbReference type="InterPro" id="IPR017901">
    <property type="entry name" value="C-CAP_CF_C-like"/>
</dbReference>
<evidence type="ECO:0000256" key="2">
    <source>
        <dbReference type="SAM" id="MobiDB-lite"/>
    </source>
</evidence>
<proteinExistence type="inferred from homology"/>
<evidence type="ECO:0000313" key="5">
    <source>
        <dbReference type="Proteomes" id="UP000028924"/>
    </source>
</evidence>
<feature type="compositionally biased region" description="Low complexity" evidence="2">
    <location>
        <begin position="171"/>
        <end position="185"/>
    </location>
</feature>
<organism evidence="4 5">
    <name type="scientific">Auxenochlorella protothecoides</name>
    <name type="common">Green microalga</name>
    <name type="synonym">Chlorella protothecoides</name>
    <dbReference type="NCBI Taxonomy" id="3075"/>
    <lineage>
        <taxon>Eukaryota</taxon>
        <taxon>Viridiplantae</taxon>
        <taxon>Chlorophyta</taxon>
        <taxon>core chlorophytes</taxon>
        <taxon>Trebouxiophyceae</taxon>
        <taxon>Chlorellales</taxon>
        <taxon>Chlorellaceae</taxon>
        <taxon>Auxenochlorella</taxon>
    </lineage>
</organism>
<dbReference type="SMART" id="SM00673">
    <property type="entry name" value="CARP"/>
    <property type="match status" value="2"/>
</dbReference>
<dbReference type="SUPFAM" id="SSF101278">
    <property type="entry name" value="N-terminal domain of adenylylcyclase associated protein, CAP"/>
    <property type="match status" value="1"/>
</dbReference>
<dbReference type="GeneID" id="23615294"/>
<name>A0A087SD83_AUXPR</name>
<accession>A0A087SD83</accession>
<protein>
    <submittedName>
        <fullName evidence="4">Adenylyl cyclase-associated protein 1</fullName>
    </submittedName>
</protein>
<dbReference type="Gene3D" id="2.160.20.70">
    <property type="match status" value="1"/>
</dbReference>
<dbReference type="Pfam" id="PF08603">
    <property type="entry name" value="CAP_C"/>
    <property type="match status" value="1"/>
</dbReference>
<dbReference type="GO" id="GO:0003779">
    <property type="term" value="F:actin binding"/>
    <property type="evidence" value="ECO:0007669"/>
    <property type="project" value="InterPro"/>
</dbReference>
<sequence length="404" mass="41888">MAAGVQSVRKVLPAFQVCRAPSGPEELQQLLAPVATQLEAAGKLGSGSRSPYLNHFKVVGEAAQALSWVAYSGPNCGMRSPPDHVSDALQAAEFYANKVLKDWRPKDATHGEWVAALKAVLKAMQDFCAAEYPRGPAWKEGGLSAACFLQGDSGAPSSTRAPAAQPPSAPPAAATTSQPGAAQPAKRAGQVPRAPPPPPPGHLTKPRGGPADEESRKASGPTGVAALFADLNRGTAVTAGLRKLVQGQKWAVEHQVGVPDLVVADTEPKHTVYVYGCRNSTIQVKGKVNAISLDKCSRVGLLFDRVVASVELVNSSSVDVQCTGGVPTLAIDACDGVQLYLPRSSLDTDVTTAKSSGVNIIVLAGDEDGGKEAEGPAEAAVPEQFVTRFRDGAWVTTPVSHSGA</sequence>
<dbReference type="AlphaFoldDB" id="A0A087SD83"/>
<dbReference type="InterPro" id="IPR053950">
    <property type="entry name" value="CAP_N"/>
</dbReference>
<dbReference type="InterPro" id="IPR016098">
    <property type="entry name" value="CAP/MinC_C"/>
</dbReference>
<dbReference type="InterPro" id="IPR013912">
    <property type="entry name" value="Adenylate_cyclase-assoc_CAP_C"/>
</dbReference>
<dbReference type="Pfam" id="PF21938">
    <property type="entry name" value="CAP_N"/>
    <property type="match status" value="1"/>
</dbReference>
<evidence type="ECO:0000256" key="1">
    <source>
        <dbReference type="ARBA" id="ARBA00007659"/>
    </source>
</evidence>
<dbReference type="eggNOG" id="KOG2675">
    <property type="taxonomic scope" value="Eukaryota"/>
</dbReference>
<dbReference type="SUPFAM" id="SSF69340">
    <property type="entry name" value="C-terminal domain of adenylylcyclase associated protein"/>
    <property type="match status" value="1"/>
</dbReference>
<dbReference type="PROSITE" id="PS51329">
    <property type="entry name" value="C_CAP_COFACTOR_C"/>
    <property type="match status" value="1"/>
</dbReference>
<dbReference type="GO" id="GO:0008179">
    <property type="term" value="F:adenylate cyclase binding"/>
    <property type="evidence" value="ECO:0007669"/>
    <property type="project" value="TreeGrafter"/>
</dbReference>
<comment type="similarity">
    <text evidence="1">Belongs to the CAP family.</text>
</comment>
<dbReference type="Proteomes" id="UP000028924">
    <property type="component" value="Unassembled WGS sequence"/>
</dbReference>
<feature type="region of interest" description="Disordered" evidence="2">
    <location>
        <begin position="154"/>
        <end position="220"/>
    </location>
</feature>
<dbReference type="InterPro" id="IPR036222">
    <property type="entry name" value="CAP_N_sf"/>
</dbReference>
<dbReference type="STRING" id="3075.A0A087SD83"/>
<dbReference type="Gene3D" id="1.25.40.330">
    <property type="entry name" value="Adenylate cyclase-associated CAP, N-terminal domain"/>
    <property type="match status" value="1"/>
</dbReference>
<dbReference type="RefSeq" id="XP_011396561.1">
    <property type="nucleotide sequence ID" value="XM_011398259.1"/>
</dbReference>
<dbReference type="InterPro" id="IPR036223">
    <property type="entry name" value="CAP_C_sf"/>
</dbReference>
<dbReference type="EMBL" id="KL662096">
    <property type="protein sequence ID" value="KFM23687.1"/>
    <property type="molecule type" value="Genomic_DNA"/>
</dbReference>
<feature type="domain" description="C-CAP/cofactor C-like" evidence="3">
    <location>
        <begin position="238"/>
        <end position="381"/>
    </location>
</feature>
<gene>
    <name evidence="4" type="ORF">F751_3903</name>
</gene>
<keyword evidence="5" id="KW-1185">Reference proteome</keyword>
<dbReference type="PANTHER" id="PTHR10652">
    <property type="entry name" value="ADENYLYL CYCLASE-ASSOCIATED PROTEIN"/>
    <property type="match status" value="1"/>
</dbReference>
<dbReference type="OrthoDB" id="1601at2759"/>
<reference evidence="4 5" key="1">
    <citation type="journal article" date="2014" name="BMC Genomics">
        <title>Oil accumulation mechanisms of the oleaginous microalga Chlorella protothecoides revealed through its genome, transcriptomes, and proteomes.</title>
        <authorList>
            <person name="Gao C."/>
            <person name="Wang Y."/>
            <person name="Shen Y."/>
            <person name="Yan D."/>
            <person name="He X."/>
            <person name="Dai J."/>
            <person name="Wu Q."/>
        </authorList>
    </citation>
    <scope>NUCLEOTIDE SEQUENCE [LARGE SCALE GENOMIC DNA]</scope>
    <source>
        <strain evidence="4 5">0710</strain>
    </source>
</reference>
<dbReference type="KEGG" id="apro:F751_3903"/>
<dbReference type="PANTHER" id="PTHR10652:SF0">
    <property type="entry name" value="ADENYLYL CYCLASE-ASSOCIATED PROTEIN"/>
    <property type="match status" value="1"/>
</dbReference>
<dbReference type="InterPro" id="IPR001837">
    <property type="entry name" value="Adenylate_cyclase-assoc_CAP"/>
</dbReference>
<dbReference type="InterPro" id="IPR006599">
    <property type="entry name" value="CARP_motif"/>
</dbReference>